<evidence type="ECO:0000313" key="2">
    <source>
        <dbReference type="EMBL" id="QKS54086.1"/>
    </source>
</evidence>
<organism evidence="2 3">
    <name type="scientific">Azospirillum oryzae</name>
    <dbReference type="NCBI Taxonomy" id="286727"/>
    <lineage>
        <taxon>Bacteria</taxon>
        <taxon>Pseudomonadati</taxon>
        <taxon>Pseudomonadota</taxon>
        <taxon>Alphaproteobacteria</taxon>
        <taxon>Rhodospirillales</taxon>
        <taxon>Azospirillaceae</taxon>
        <taxon>Azospirillum</taxon>
    </lineage>
</organism>
<accession>A0A6N1AR31</accession>
<dbReference type="RefSeq" id="WP_174757508.1">
    <property type="nucleotide sequence ID" value="NZ_BSOV01000101.1"/>
</dbReference>
<keyword evidence="3" id="KW-1185">Reference proteome</keyword>
<dbReference type="AlphaFoldDB" id="A0A6N1AR31"/>
<dbReference type="EMBL" id="CP054621">
    <property type="protein sequence ID" value="QKS54086.1"/>
    <property type="molecule type" value="Genomic_DNA"/>
</dbReference>
<keyword evidence="2" id="KW-0614">Plasmid</keyword>
<dbReference type="KEGG" id="aoz:HUE56_26770"/>
<geneLocation type="plasmid" evidence="2 3">
    <name>unnamed6</name>
</geneLocation>
<evidence type="ECO:0000256" key="1">
    <source>
        <dbReference type="SAM" id="MobiDB-lite"/>
    </source>
</evidence>
<feature type="compositionally biased region" description="Low complexity" evidence="1">
    <location>
        <begin position="64"/>
        <end position="78"/>
    </location>
</feature>
<feature type="region of interest" description="Disordered" evidence="1">
    <location>
        <begin position="62"/>
        <end position="86"/>
    </location>
</feature>
<gene>
    <name evidence="2" type="ORF">HUE56_26770</name>
</gene>
<sequence length="86" mass="9176">MLWLARMRRALGRLRGGFATKIHIRAEGQSLPVIFALSGGEVHDSKVLATLKGTGWIERWGGDAPASSPTGSRAGSSSFNPSTRLI</sequence>
<name>A0A6N1AR31_9PROT</name>
<dbReference type="Proteomes" id="UP000509702">
    <property type="component" value="Plasmid unnamed6"/>
</dbReference>
<evidence type="ECO:0008006" key="4">
    <source>
        <dbReference type="Google" id="ProtNLM"/>
    </source>
</evidence>
<evidence type="ECO:0000313" key="3">
    <source>
        <dbReference type="Proteomes" id="UP000509702"/>
    </source>
</evidence>
<protein>
    <recommendedName>
        <fullName evidence="4">Transposase DDE domain-containing protein</fullName>
    </recommendedName>
</protein>
<reference evidence="2 3" key="1">
    <citation type="submission" date="2020-06" db="EMBL/GenBank/DDBJ databases">
        <title>Complete genome of Azosprillum oryzae KACC14407.</title>
        <authorList>
            <person name="Kim M."/>
            <person name="Park Y.-J."/>
            <person name="Shin J.-H."/>
        </authorList>
    </citation>
    <scope>NUCLEOTIDE SEQUENCE [LARGE SCALE GENOMIC DNA]</scope>
    <source>
        <strain evidence="2 3">KACC 14407</strain>
        <plasmid evidence="2 3">unnamed6</plasmid>
    </source>
</reference>
<proteinExistence type="predicted"/>